<name>A0A0F9NFL1_9ZZZZ</name>
<reference evidence="1" key="1">
    <citation type="journal article" date="2015" name="Nature">
        <title>Complex archaea that bridge the gap between prokaryotes and eukaryotes.</title>
        <authorList>
            <person name="Spang A."/>
            <person name="Saw J.H."/>
            <person name="Jorgensen S.L."/>
            <person name="Zaremba-Niedzwiedzka K."/>
            <person name="Martijn J."/>
            <person name="Lind A.E."/>
            <person name="van Eijk R."/>
            <person name="Schleper C."/>
            <person name="Guy L."/>
            <person name="Ettema T.J."/>
        </authorList>
    </citation>
    <scope>NUCLEOTIDE SEQUENCE</scope>
</reference>
<feature type="non-terminal residue" evidence="1">
    <location>
        <position position="63"/>
    </location>
</feature>
<sequence length="63" mass="7597">MEAYKQAICQHKFVRDGVRYRIGEADEHKVRNLKDNHPVFYYAAYFCEKCLLKHYEKMALVLD</sequence>
<accession>A0A0F9NFL1</accession>
<proteinExistence type="predicted"/>
<protein>
    <submittedName>
        <fullName evidence="1">Uncharacterized protein</fullName>
    </submittedName>
</protein>
<dbReference type="AlphaFoldDB" id="A0A0F9NFL1"/>
<dbReference type="EMBL" id="LAZR01008222">
    <property type="protein sequence ID" value="KKM80172.1"/>
    <property type="molecule type" value="Genomic_DNA"/>
</dbReference>
<organism evidence="1">
    <name type="scientific">marine sediment metagenome</name>
    <dbReference type="NCBI Taxonomy" id="412755"/>
    <lineage>
        <taxon>unclassified sequences</taxon>
        <taxon>metagenomes</taxon>
        <taxon>ecological metagenomes</taxon>
    </lineage>
</organism>
<evidence type="ECO:0000313" key="1">
    <source>
        <dbReference type="EMBL" id="KKM80172.1"/>
    </source>
</evidence>
<gene>
    <name evidence="1" type="ORF">LCGC14_1342440</name>
</gene>
<comment type="caution">
    <text evidence="1">The sequence shown here is derived from an EMBL/GenBank/DDBJ whole genome shotgun (WGS) entry which is preliminary data.</text>
</comment>